<name>A0A843WW57_COLES</name>
<sequence>MHKNRVKCQHPNWDDDQVQLEQHNKFVGWFRYYINHLWGQMDVPEEIMCLARGPNIGGQGGQGNLLKSQNTKSSILTTSTIHNQLPLNTPSGGQGNLLKSQNTKSTILTTSTIYNQLPLNTPSGGQGNLLKSQNTKSSILTTSTIHNQLPLNTPSGGQGNFLKSQNMKSSILTRSTFHNRLSLNTPLGARHSGVQMDYRGNRENISLSNLMDNKYMWRRGDLVALPLKEVNAQVNKRCCPRNQSSPTNHNRDAICQDHMSDEALETINRAEVVLEFTPTPSSREADREAHLSREVLEAHYEEINESDSNTTETTFPTNTTLRKTRGLTQETTVTPPKGKT</sequence>
<reference evidence="2" key="1">
    <citation type="submission" date="2017-07" db="EMBL/GenBank/DDBJ databases">
        <title>Taro Niue Genome Assembly and Annotation.</title>
        <authorList>
            <person name="Atibalentja N."/>
            <person name="Keating K."/>
            <person name="Fields C.J."/>
        </authorList>
    </citation>
    <scope>NUCLEOTIDE SEQUENCE</scope>
    <source>
        <strain evidence="2">Niue_2</strain>
        <tissue evidence="2">Leaf</tissue>
    </source>
</reference>
<proteinExistence type="predicted"/>
<evidence type="ECO:0000313" key="2">
    <source>
        <dbReference type="EMBL" id="MQM06760.1"/>
    </source>
</evidence>
<evidence type="ECO:0000256" key="1">
    <source>
        <dbReference type="SAM" id="MobiDB-lite"/>
    </source>
</evidence>
<feature type="compositionally biased region" description="Low complexity" evidence="1">
    <location>
        <begin position="310"/>
        <end position="320"/>
    </location>
</feature>
<feature type="region of interest" description="Disordered" evidence="1">
    <location>
        <begin position="304"/>
        <end position="340"/>
    </location>
</feature>
<dbReference type="Proteomes" id="UP000652761">
    <property type="component" value="Unassembled WGS sequence"/>
</dbReference>
<evidence type="ECO:0000313" key="3">
    <source>
        <dbReference type="Proteomes" id="UP000652761"/>
    </source>
</evidence>
<keyword evidence="3" id="KW-1185">Reference proteome</keyword>
<comment type="caution">
    <text evidence="2">The sequence shown here is derived from an EMBL/GenBank/DDBJ whole genome shotgun (WGS) entry which is preliminary data.</text>
</comment>
<dbReference type="AlphaFoldDB" id="A0A843WW57"/>
<protein>
    <submittedName>
        <fullName evidence="2">Uncharacterized protein</fullName>
    </submittedName>
</protein>
<dbReference type="EMBL" id="NMUH01003706">
    <property type="protein sequence ID" value="MQM06760.1"/>
    <property type="molecule type" value="Genomic_DNA"/>
</dbReference>
<accession>A0A843WW57</accession>
<gene>
    <name evidence="2" type="ORF">Taro_039588</name>
</gene>
<organism evidence="2 3">
    <name type="scientific">Colocasia esculenta</name>
    <name type="common">Wild taro</name>
    <name type="synonym">Arum esculentum</name>
    <dbReference type="NCBI Taxonomy" id="4460"/>
    <lineage>
        <taxon>Eukaryota</taxon>
        <taxon>Viridiplantae</taxon>
        <taxon>Streptophyta</taxon>
        <taxon>Embryophyta</taxon>
        <taxon>Tracheophyta</taxon>
        <taxon>Spermatophyta</taxon>
        <taxon>Magnoliopsida</taxon>
        <taxon>Liliopsida</taxon>
        <taxon>Araceae</taxon>
        <taxon>Aroideae</taxon>
        <taxon>Colocasieae</taxon>
        <taxon>Colocasia</taxon>
    </lineage>
</organism>